<evidence type="ECO:0000256" key="1">
    <source>
        <dbReference type="ARBA" id="ARBA00023157"/>
    </source>
</evidence>
<feature type="domain" description="Sushi" evidence="3">
    <location>
        <begin position="33"/>
        <end position="95"/>
    </location>
</feature>
<reference evidence="7" key="1">
    <citation type="submission" date="2017-02" db="UniProtKB">
        <authorList>
            <consortium name="WormBaseParasite"/>
        </authorList>
    </citation>
    <scope>IDENTIFICATION</scope>
</reference>
<reference evidence="4 6" key="2">
    <citation type="submission" date="2018-11" db="EMBL/GenBank/DDBJ databases">
        <authorList>
            <consortium name="Pathogen Informatics"/>
        </authorList>
    </citation>
    <scope>NUCLEOTIDE SEQUENCE [LARGE SCALE GENOMIC DNA]</scope>
</reference>
<dbReference type="STRING" id="318479.A0A0N4UGY5"/>
<keyword evidence="1" id="KW-1015">Disulfide bond</keyword>
<sequence>MLNGEPSSSCKNGIWIPSLGSCQPGLGLSSKKRNCDPISGPKNAKIFYIQSEIKSKYEVGSMAILICDKGFAVHGRSTATCTNQGWSNDVGFCQINNSFNF</sequence>
<evidence type="ECO:0000256" key="2">
    <source>
        <dbReference type="PROSITE-ProRule" id="PRU00302"/>
    </source>
</evidence>
<evidence type="ECO:0000313" key="5">
    <source>
        <dbReference type="Proteomes" id="UP000038040"/>
    </source>
</evidence>
<accession>A0A0N4UGY5</accession>
<dbReference type="InterPro" id="IPR035976">
    <property type="entry name" value="Sushi/SCR/CCP_sf"/>
</dbReference>
<evidence type="ECO:0000313" key="4">
    <source>
        <dbReference type="EMBL" id="VDN51417.1"/>
    </source>
</evidence>
<dbReference type="InterPro" id="IPR000436">
    <property type="entry name" value="Sushi_SCR_CCP_dom"/>
</dbReference>
<gene>
    <name evidence="4" type="ORF">DME_LOCUS1390</name>
</gene>
<protein>
    <submittedName>
        <fullName evidence="7">Sushi domain-containing protein</fullName>
    </submittedName>
</protein>
<evidence type="ECO:0000313" key="6">
    <source>
        <dbReference type="Proteomes" id="UP000274756"/>
    </source>
</evidence>
<dbReference type="Proteomes" id="UP000274756">
    <property type="component" value="Unassembled WGS sequence"/>
</dbReference>
<dbReference type="Proteomes" id="UP000038040">
    <property type="component" value="Unplaced"/>
</dbReference>
<dbReference type="SUPFAM" id="SSF57535">
    <property type="entry name" value="Complement control module/SCR domain"/>
    <property type="match status" value="1"/>
</dbReference>
<dbReference type="PROSITE" id="PS50923">
    <property type="entry name" value="SUSHI"/>
    <property type="match status" value="1"/>
</dbReference>
<evidence type="ECO:0000259" key="3">
    <source>
        <dbReference type="PROSITE" id="PS50923"/>
    </source>
</evidence>
<keyword evidence="6" id="KW-1185">Reference proteome</keyword>
<name>A0A0N4UGY5_DRAME</name>
<organism evidence="5 7">
    <name type="scientific">Dracunculus medinensis</name>
    <name type="common">Guinea worm</name>
    <dbReference type="NCBI Taxonomy" id="318479"/>
    <lineage>
        <taxon>Eukaryota</taxon>
        <taxon>Metazoa</taxon>
        <taxon>Ecdysozoa</taxon>
        <taxon>Nematoda</taxon>
        <taxon>Chromadorea</taxon>
        <taxon>Rhabditida</taxon>
        <taxon>Spirurina</taxon>
        <taxon>Dracunculoidea</taxon>
        <taxon>Dracunculidae</taxon>
        <taxon>Dracunculus</taxon>
    </lineage>
</organism>
<dbReference type="Pfam" id="PF00084">
    <property type="entry name" value="Sushi"/>
    <property type="match status" value="1"/>
</dbReference>
<proteinExistence type="predicted"/>
<keyword evidence="2" id="KW-0768">Sushi</keyword>
<dbReference type="Gene3D" id="2.10.70.10">
    <property type="entry name" value="Complement Module, domain 1"/>
    <property type="match status" value="1"/>
</dbReference>
<dbReference type="CDD" id="cd00033">
    <property type="entry name" value="CCP"/>
    <property type="match status" value="1"/>
</dbReference>
<dbReference type="SMART" id="SM00032">
    <property type="entry name" value="CCP"/>
    <property type="match status" value="1"/>
</dbReference>
<dbReference type="OrthoDB" id="6127264at2759"/>
<dbReference type="AlphaFoldDB" id="A0A0N4UGY5"/>
<comment type="caution">
    <text evidence="2">Lacks conserved residue(s) required for the propagation of feature annotation.</text>
</comment>
<dbReference type="EMBL" id="UYYG01000020">
    <property type="protein sequence ID" value="VDN51417.1"/>
    <property type="molecule type" value="Genomic_DNA"/>
</dbReference>
<evidence type="ECO:0000313" key="7">
    <source>
        <dbReference type="WBParaSite" id="DME_0000677601-mRNA-1"/>
    </source>
</evidence>
<dbReference type="WBParaSite" id="DME_0000677601-mRNA-1">
    <property type="protein sequence ID" value="DME_0000677601-mRNA-1"/>
    <property type="gene ID" value="DME_0000677601"/>
</dbReference>